<comment type="caution">
    <text evidence="1">The sequence shown here is derived from an EMBL/GenBank/DDBJ whole genome shotgun (WGS) entry which is preliminary data.</text>
</comment>
<reference evidence="1" key="2">
    <citation type="journal article" date="2024" name="Plant">
        <title>Genomic evolution and insights into agronomic trait innovations of Sesamum species.</title>
        <authorList>
            <person name="Miao H."/>
            <person name="Wang L."/>
            <person name="Qu L."/>
            <person name="Liu H."/>
            <person name="Sun Y."/>
            <person name="Le M."/>
            <person name="Wang Q."/>
            <person name="Wei S."/>
            <person name="Zheng Y."/>
            <person name="Lin W."/>
            <person name="Duan Y."/>
            <person name="Cao H."/>
            <person name="Xiong S."/>
            <person name="Wang X."/>
            <person name="Wei L."/>
            <person name="Li C."/>
            <person name="Ma Q."/>
            <person name="Ju M."/>
            <person name="Zhao R."/>
            <person name="Li G."/>
            <person name="Mu C."/>
            <person name="Tian Q."/>
            <person name="Mei H."/>
            <person name="Zhang T."/>
            <person name="Gao T."/>
            <person name="Zhang H."/>
        </authorList>
    </citation>
    <scope>NUCLEOTIDE SEQUENCE</scope>
    <source>
        <strain evidence="1">G02</strain>
    </source>
</reference>
<sequence>MEPNESSSYSENREYFQILEKTRRDFLKEILWKCDNGPYNGPCKMENTLRTPEETQEEGKGSIGIYPVFSEGEEEQVGTRELQVQLSVPGIW</sequence>
<accession>A0AAW2UBD9</accession>
<gene>
    <name evidence="1" type="ORF">Sradi_1625600</name>
</gene>
<reference evidence="1" key="1">
    <citation type="submission" date="2020-06" db="EMBL/GenBank/DDBJ databases">
        <authorList>
            <person name="Li T."/>
            <person name="Hu X."/>
            <person name="Zhang T."/>
            <person name="Song X."/>
            <person name="Zhang H."/>
            <person name="Dai N."/>
            <person name="Sheng W."/>
            <person name="Hou X."/>
            <person name="Wei L."/>
        </authorList>
    </citation>
    <scope>NUCLEOTIDE SEQUENCE</scope>
    <source>
        <strain evidence="1">G02</strain>
        <tissue evidence="1">Leaf</tissue>
    </source>
</reference>
<dbReference type="AlphaFoldDB" id="A0AAW2UBD9"/>
<dbReference type="EMBL" id="JACGWJ010000006">
    <property type="protein sequence ID" value="KAL0414239.1"/>
    <property type="molecule type" value="Genomic_DNA"/>
</dbReference>
<protein>
    <submittedName>
        <fullName evidence="1">Uncharacterized protein</fullName>
    </submittedName>
</protein>
<proteinExistence type="predicted"/>
<organism evidence="1">
    <name type="scientific">Sesamum radiatum</name>
    <name type="common">Black benniseed</name>
    <dbReference type="NCBI Taxonomy" id="300843"/>
    <lineage>
        <taxon>Eukaryota</taxon>
        <taxon>Viridiplantae</taxon>
        <taxon>Streptophyta</taxon>
        <taxon>Embryophyta</taxon>
        <taxon>Tracheophyta</taxon>
        <taxon>Spermatophyta</taxon>
        <taxon>Magnoliopsida</taxon>
        <taxon>eudicotyledons</taxon>
        <taxon>Gunneridae</taxon>
        <taxon>Pentapetalae</taxon>
        <taxon>asterids</taxon>
        <taxon>lamiids</taxon>
        <taxon>Lamiales</taxon>
        <taxon>Pedaliaceae</taxon>
        <taxon>Sesamum</taxon>
    </lineage>
</organism>
<evidence type="ECO:0000313" key="1">
    <source>
        <dbReference type="EMBL" id="KAL0414239.1"/>
    </source>
</evidence>
<name>A0AAW2UBD9_SESRA</name>